<keyword evidence="2" id="KW-0863">Zinc-finger</keyword>
<evidence type="ECO:0000259" key="5">
    <source>
        <dbReference type="PROSITE" id="PS51141"/>
    </source>
</evidence>
<dbReference type="InterPro" id="IPR004333">
    <property type="entry name" value="SBP_dom"/>
</dbReference>
<dbReference type="SUPFAM" id="SSF103612">
    <property type="entry name" value="SBT domain"/>
    <property type="match status" value="1"/>
</dbReference>
<keyword evidence="3" id="KW-0862">Zinc</keyword>
<dbReference type="PANTHER" id="PTHR31251">
    <property type="entry name" value="SQUAMOSA PROMOTER-BINDING-LIKE PROTEIN 4"/>
    <property type="match status" value="1"/>
</dbReference>
<proteinExistence type="predicted"/>
<dbReference type="InterPro" id="IPR036893">
    <property type="entry name" value="SBP_sf"/>
</dbReference>
<protein>
    <recommendedName>
        <fullName evidence="5">SBP-type domain-containing protein</fullName>
    </recommendedName>
</protein>
<keyword evidence="1" id="KW-0479">Metal-binding</keyword>
<feature type="region of interest" description="Disordered" evidence="4">
    <location>
        <begin position="144"/>
        <end position="163"/>
    </location>
</feature>
<evidence type="ECO:0000313" key="7">
    <source>
        <dbReference type="Proteomes" id="UP001165090"/>
    </source>
</evidence>
<evidence type="ECO:0000256" key="3">
    <source>
        <dbReference type="ARBA" id="ARBA00022833"/>
    </source>
</evidence>
<dbReference type="PANTHER" id="PTHR31251:SF169">
    <property type="entry name" value="SQUAMOSA PROMOTER-BINDING-LIKE PROTEIN 8"/>
    <property type="match status" value="1"/>
</dbReference>
<feature type="compositionally biased region" description="Basic residues" evidence="4">
    <location>
        <begin position="148"/>
        <end position="157"/>
    </location>
</feature>
<dbReference type="Pfam" id="PF03110">
    <property type="entry name" value="SBP"/>
    <property type="match status" value="1"/>
</dbReference>
<keyword evidence="7" id="KW-1185">Reference proteome</keyword>
<reference evidence="6 7" key="1">
    <citation type="journal article" date="2023" name="IScience">
        <title>Expanded male sex-determining region conserved during the evolution of homothallism in the green alga Volvox.</title>
        <authorList>
            <person name="Yamamoto K."/>
            <person name="Matsuzaki R."/>
            <person name="Mahakham W."/>
            <person name="Heman W."/>
            <person name="Sekimoto H."/>
            <person name="Kawachi M."/>
            <person name="Minakuchi Y."/>
            <person name="Toyoda A."/>
            <person name="Nozaki H."/>
        </authorList>
    </citation>
    <scope>NUCLEOTIDE SEQUENCE [LARGE SCALE GENOMIC DNA]</scope>
    <source>
        <strain evidence="6 7">NIES-4468</strain>
    </source>
</reference>
<dbReference type="Gene3D" id="4.10.1100.10">
    <property type="entry name" value="Transcription factor, SBP-box domain"/>
    <property type="match status" value="1"/>
</dbReference>
<dbReference type="InterPro" id="IPR044817">
    <property type="entry name" value="SBP-like"/>
</dbReference>
<dbReference type="EMBL" id="BSDZ01000079">
    <property type="protein sequence ID" value="GLI68119.1"/>
    <property type="molecule type" value="Genomic_DNA"/>
</dbReference>
<name>A0ABQ5SFE3_9CHLO</name>
<accession>A0ABQ5SFE3</accession>
<evidence type="ECO:0000256" key="2">
    <source>
        <dbReference type="ARBA" id="ARBA00022771"/>
    </source>
</evidence>
<feature type="domain" description="SBP-type" evidence="5">
    <location>
        <begin position="77"/>
        <end position="154"/>
    </location>
</feature>
<gene>
    <name evidence="6" type="ORF">VaNZ11_012457</name>
</gene>
<dbReference type="Proteomes" id="UP001165090">
    <property type="component" value="Unassembled WGS sequence"/>
</dbReference>
<evidence type="ECO:0000313" key="6">
    <source>
        <dbReference type="EMBL" id="GLI68119.1"/>
    </source>
</evidence>
<comment type="caution">
    <text evidence="6">The sequence shown here is derived from an EMBL/GenBank/DDBJ whole genome shotgun (WGS) entry which is preliminary data.</text>
</comment>
<dbReference type="PROSITE" id="PS51141">
    <property type="entry name" value="ZF_SBP"/>
    <property type="match status" value="1"/>
</dbReference>
<sequence length="281" mass="31356">MPPLLIHRDCYLVCKLLEINSHPPACAPVGPSLKLDFGSQDEYQTSGRQAHLKEHQQSPQERATMKSTRIGIKPTKEERCQVDGCMADLSGLRPYFRRYHVCETHIRSQVVSIKNHKVRFCDQCSTFHPISQFDGGRRTCRQKLEHNRQRRRARRSQSARNELDAKQEVTAACALESGGSLKTDDCNVTIRLATSEVCSAASVHDEDAQGMHLQLVDRAPAHVTSSGPWRSGFYQPVDGVCSSTACLDGVHGVHLHLVNADSTPVTPRVRWPNGFSHVDVL</sequence>
<evidence type="ECO:0000256" key="1">
    <source>
        <dbReference type="ARBA" id="ARBA00022723"/>
    </source>
</evidence>
<organism evidence="6 7">
    <name type="scientific">Volvox africanus</name>
    <dbReference type="NCBI Taxonomy" id="51714"/>
    <lineage>
        <taxon>Eukaryota</taxon>
        <taxon>Viridiplantae</taxon>
        <taxon>Chlorophyta</taxon>
        <taxon>core chlorophytes</taxon>
        <taxon>Chlorophyceae</taxon>
        <taxon>CS clade</taxon>
        <taxon>Chlamydomonadales</taxon>
        <taxon>Volvocaceae</taxon>
        <taxon>Volvox</taxon>
    </lineage>
</organism>
<evidence type="ECO:0000256" key="4">
    <source>
        <dbReference type="SAM" id="MobiDB-lite"/>
    </source>
</evidence>